<dbReference type="PANTHER" id="PTHR30069">
    <property type="entry name" value="TONB-DEPENDENT OUTER MEMBRANE RECEPTOR"/>
    <property type="match status" value="1"/>
</dbReference>
<dbReference type="Proteomes" id="UP000185911">
    <property type="component" value="Unassembled WGS sequence"/>
</dbReference>
<dbReference type="Gene3D" id="2.170.130.10">
    <property type="entry name" value="TonB-dependent receptor, plug domain"/>
    <property type="match status" value="1"/>
</dbReference>
<keyword evidence="8 11" id="KW-0472">Membrane</keyword>
<dbReference type="STRING" id="81479.RA876_09500"/>
<comment type="similarity">
    <text evidence="2 11 12">Belongs to the TonB-dependent receptor family.</text>
</comment>
<feature type="chain" id="PRO_5013294156" evidence="13">
    <location>
        <begin position="23"/>
        <end position="685"/>
    </location>
</feature>
<dbReference type="InterPro" id="IPR036942">
    <property type="entry name" value="Beta-barrel_TonB_sf"/>
</dbReference>
<dbReference type="InterPro" id="IPR012910">
    <property type="entry name" value="Plug_dom"/>
</dbReference>
<dbReference type="GO" id="GO:0044718">
    <property type="term" value="P:siderophore transmembrane transport"/>
    <property type="evidence" value="ECO:0007669"/>
    <property type="project" value="TreeGrafter"/>
</dbReference>
<dbReference type="PROSITE" id="PS52016">
    <property type="entry name" value="TONB_DEPENDENT_REC_3"/>
    <property type="match status" value="1"/>
</dbReference>
<dbReference type="InterPro" id="IPR000531">
    <property type="entry name" value="Beta-barrel_TonB"/>
</dbReference>
<evidence type="ECO:0000256" key="6">
    <source>
        <dbReference type="ARBA" id="ARBA00022729"/>
    </source>
</evidence>
<evidence type="ECO:0000256" key="10">
    <source>
        <dbReference type="ARBA" id="ARBA00023237"/>
    </source>
</evidence>
<keyword evidence="7 12" id="KW-0798">TonB box</keyword>
<evidence type="ECO:0000256" key="5">
    <source>
        <dbReference type="ARBA" id="ARBA00022692"/>
    </source>
</evidence>
<dbReference type="Pfam" id="PF00593">
    <property type="entry name" value="TonB_dep_Rec_b-barrel"/>
    <property type="match status" value="1"/>
</dbReference>
<keyword evidence="9 16" id="KW-0675">Receptor</keyword>
<evidence type="ECO:0000259" key="14">
    <source>
        <dbReference type="Pfam" id="PF00593"/>
    </source>
</evidence>
<organism evidence="16 17">
    <name type="scientific">Rhodoferax antarcticus ANT.BR</name>
    <dbReference type="NCBI Taxonomy" id="1111071"/>
    <lineage>
        <taxon>Bacteria</taxon>
        <taxon>Pseudomonadati</taxon>
        <taxon>Pseudomonadota</taxon>
        <taxon>Betaproteobacteria</taxon>
        <taxon>Burkholderiales</taxon>
        <taxon>Comamonadaceae</taxon>
        <taxon>Rhodoferax</taxon>
    </lineage>
</organism>
<evidence type="ECO:0000256" key="3">
    <source>
        <dbReference type="ARBA" id="ARBA00022448"/>
    </source>
</evidence>
<dbReference type="InterPro" id="IPR039426">
    <property type="entry name" value="TonB-dep_rcpt-like"/>
</dbReference>
<keyword evidence="10 11" id="KW-0998">Cell outer membrane</keyword>
<evidence type="ECO:0000313" key="17">
    <source>
        <dbReference type="Proteomes" id="UP000185911"/>
    </source>
</evidence>
<keyword evidence="17" id="KW-1185">Reference proteome</keyword>
<dbReference type="SUPFAM" id="SSF56935">
    <property type="entry name" value="Porins"/>
    <property type="match status" value="1"/>
</dbReference>
<evidence type="ECO:0000256" key="1">
    <source>
        <dbReference type="ARBA" id="ARBA00004571"/>
    </source>
</evidence>
<evidence type="ECO:0000256" key="13">
    <source>
        <dbReference type="SAM" id="SignalP"/>
    </source>
</evidence>
<evidence type="ECO:0000313" key="16">
    <source>
        <dbReference type="EMBL" id="OLP05632.1"/>
    </source>
</evidence>
<protein>
    <submittedName>
        <fullName evidence="16">TonB-dependent receptor and plug domain protein</fullName>
    </submittedName>
</protein>
<feature type="signal peptide" evidence="13">
    <location>
        <begin position="1"/>
        <end position="22"/>
    </location>
</feature>
<evidence type="ECO:0000256" key="2">
    <source>
        <dbReference type="ARBA" id="ARBA00009810"/>
    </source>
</evidence>
<comment type="caution">
    <text evidence="16">The sequence shown here is derived from an EMBL/GenBank/DDBJ whole genome shotgun (WGS) entry which is preliminary data.</text>
</comment>
<dbReference type="PANTHER" id="PTHR30069:SF29">
    <property type="entry name" value="HEMOGLOBIN AND HEMOGLOBIN-HAPTOGLOBIN-BINDING PROTEIN 1-RELATED"/>
    <property type="match status" value="1"/>
</dbReference>
<keyword evidence="3 11" id="KW-0813">Transport</keyword>
<evidence type="ECO:0000259" key="15">
    <source>
        <dbReference type="Pfam" id="PF07715"/>
    </source>
</evidence>
<evidence type="ECO:0000256" key="8">
    <source>
        <dbReference type="ARBA" id="ARBA00023136"/>
    </source>
</evidence>
<feature type="domain" description="TonB-dependent receptor-like beta-barrel" evidence="14">
    <location>
        <begin position="259"/>
        <end position="652"/>
    </location>
</feature>
<proteinExistence type="inferred from homology"/>
<dbReference type="GO" id="GO:0015344">
    <property type="term" value="F:siderophore uptake transmembrane transporter activity"/>
    <property type="evidence" value="ECO:0007669"/>
    <property type="project" value="TreeGrafter"/>
</dbReference>
<dbReference type="AlphaFoldDB" id="A0A1Q8YCA4"/>
<accession>A0A1Q8YCA4</accession>
<comment type="subcellular location">
    <subcellularLocation>
        <location evidence="1 11">Cell outer membrane</location>
        <topology evidence="1 11">Multi-pass membrane protein</topology>
    </subcellularLocation>
</comment>
<evidence type="ECO:0000256" key="9">
    <source>
        <dbReference type="ARBA" id="ARBA00023170"/>
    </source>
</evidence>
<keyword evidence="6 13" id="KW-0732">Signal</keyword>
<keyword evidence="4 11" id="KW-1134">Transmembrane beta strand</keyword>
<dbReference type="RefSeq" id="WP_075587315.1">
    <property type="nucleotide sequence ID" value="NZ_MSYM01000015.1"/>
</dbReference>
<dbReference type="Pfam" id="PF07715">
    <property type="entry name" value="Plug"/>
    <property type="match status" value="1"/>
</dbReference>
<dbReference type="GO" id="GO:0009279">
    <property type="term" value="C:cell outer membrane"/>
    <property type="evidence" value="ECO:0007669"/>
    <property type="project" value="UniProtKB-SubCell"/>
</dbReference>
<sequence>MNLPRLSPLCVALLFVFSAASAQEPTLSVVNVTAKGYSSADLETPISTITLDANEIARRGAANVGEVLLGEPGIAISNDSAQGQNPVIRGLGKESTVLLVNGMRFNSAQPAGAVASFMTLGLAERVEVIKGGSSVLYGTGALGGAINVLMPQAQFTPDIGLKAGASYDSVSQGLRGTAVMNASQGDHALMLGASLARIDDYDSPKGKIERTGYDSDAFIGQYRLRLDAQQQLRVSAQLHKDEDVWYPGSTRLHPSSLIGNATVHSPKQERRLYELGYNRNGAGETPLNVDLRVYRQEMERQIYSYANKLGRDIVINQVTFRTDGMDAKADWLIHPQHLLSFGANAWQMDGNPDRYMAGGPAFTTFTPNNPFQDAQIRALGAYLQDDMQFGKLNLLAGLRYDSVKGEAASMGNGARTTGLDKKESAVSGNLGAIYEVTPLLRPYASMARAFRAPGMRERYESGPKRDGYFYAGSPDVEAEKADQFEIGLKGANAGVNYQISAFHNKINHYITGQILTGAMASAACGAANAGSCKKTVNLGSVTLKGLEAKVAWQVAAGHWLNAGYSRIRGDNNDLNEPLFQMPADEILLGWLGTVMPGVKADFTLRLVDDQNRVATQFSRGTENRTDGFVTADVGATWQFSKNQSLRLAIKNLADKTYHEHLTEGISGTEIKAPGRNLQLAWRGTF</sequence>
<dbReference type="Gene3D" id="2.40.170.20">
    <property type="entry name" value="TonB-dependent receptor, beta-barrel domain"/>
    <property type="match status" value="1"/>
</dbReference>
<evidence type="ECO:0000256" key="7">
    <source>
        <dbReference type="ARBA" id="ARBA00023077"/>
    </source>
</evidence>
<feature type="domain" description="TonB-dependent receptor plug" evidence="15">
    <location>
        <begin position="42"/>
        <end position="145"/>
    </location>
</feature>
<dbReference type="InterPro" id="IPR037066">
    <property type="entry name" value="Plug_dom_sf"/>
</dbReference>
<dbReference type="CDD" id="cd01347">
    <property type="entry name" value="ligand_gated_channel"/>
    <property type="match status" value="1"/>
</dbReference>
<reference evidence="16 17" key="1">
    <citation type="submission" date="2017-01" db="EMBL/GenBank/DDBJ databases">
        <title>Genome sequence of Rhodoferax antarcticus ANT.BR, a psychrophilic purple nonsulfur bacterium from an Antarctic microbial mat.</title>
        <authorList>
            <person name="Baker J."/>
            <person name="Riester C."/>
            <person name="Skinner B."/>
            <person name="Newell A."/>
            <person name="Swingley W."/>
            <person name="Madigan M."/>
            <person name="Jung D."/>
            <person name="Asao M."/>
            <person name="Chen M."/>
            <person name="Loughlin P."/>
            <person name="Pan H."/>
            <person name="Lin S."/>
            <person name="Li N."/>
            <person name="Shaw J."/>
            <person name="Prado M."/>
            <person name="Sherman C."/>
            <person name="Li X."/>
            <person name="Tang J."/>
            <person name="Blankenship R."/>
            <person name="Zhao T."/>
            <person name="Touchman J."/>
            <person name="Sattley M."/>
        </authorList>
    </citation>
    <scope>NUCLEOTIDE SEQUENCE [LARGE SCALE GENOMIC DNA]</scope>
    <source>
        <strain evidence="16 17">ANT.BR</strain>
    </source>
</reference>
<gene>
    <name evidence="16" type="ORF">BLL52_3084</name>
</gene>
<keyword evidence="5 11" id="KW-0812">Transmembrane</keyword>
<name>A0A1Q8YCA4_9BURK</name>
<evidence type="ECO:0000256" key="11">
    <source>
        <dbReference type="PROSITE-ProRule" id="PRU01360"/>
    </source>
</evidence>
<dbReference type="EMBL" id="MSYM01000015">
    <property type="protein sequence ID" value="OLP05632.1"/>
    <property type="molecule type" value="Genomic_DNA"/>
</dbReference>
<evidence type="ECO:0000256" key="12">
    <source>
        <dbReference type="RuleBase" id="RU003357"/>
    </source>
</evidence>
<evidence type="ECO:0000256" key="4">
    <source>
        <dbReference type="ARBA" id="ARBA00022452"/>
    </source>
</evidence>